<reference evidence="1" key="1">
    <citation type="journal article" date="2005" name="PLoS Biol.">
        <title>The genomes of Oryza sativa: a history of duplications.</title>
        <authorList>
            <person name="Yu J."/>
            <person name="Wang J."/>
            <person name="Lin W."/>
            <person name="Li S."/>
            <person name="Li H."/>
            <person name="Zhou J."/>
            <person name="Ni P."/>
            <person name="Dong W."/>
            <person name="Hu S."/>
            <person name="Zeng C."/>
            <person name="Zhang J."/>
            <person name="Zhang Y."/>
            <person name="Li R."/>
            <person name="Xu Z."/>
            <person name="Li S."/>
            <person name="Li X."/>
            <person name="Zheng H."/>
            <person name="Cong L."/>
            <person name="Lin L."/>
            <person name="Yin J."/>
            <person name="Geng J."/>
            <person name="Li G."/>
            <person name="Shi J."/>
            <person name="Liu J."/>
            <person name="Lv H."/>
            <person name="Li J."/>
            <person name="Wang J."/>
            <person name="Deng Y."/>
            <person name="Ran L."/>
            <person name="Shi X."/>
            <person name="Wang X."/>
            <person name="Wu Q."/>
            <person name="Li C."/>
            <person name="Ren X."/>
            <person name="Wang J."/>
            <person name="Wang X."/>
            <person name="Li D."/>
            <person name="Liu D."/>
            <person name="Zhang X."/>
            <person name="Ji Z."/>
            <person name="Zhao W."/>
            <person name="Sun Y."/>
            <person name="Zhang Z."/>
            <person name="Bao J."/>
            <person name="Han Y."/>
            <person name="Dong L."/>
            <person name="Ji J."/>
            <person name="Chen P."/>
            <person name="Wu S."/>
            <person name="Liu J."/>
            <person name="Xiao Y."/>
            <person name="Bu D."/>
            <person name="Tan J."/>
            <person name="Yang L."/>
            <person name="Ye C."/>
            <person name="Zhang J."/>
            <person name="Xu J."/>
            <person name="Zhou Y."/>
            <person name="Yu Y."/>
            <person name="Zhang B."/>
            <person name="Zhuang S."/>
            <person name="Wei H."/>
            <person name="Liu B."/>
            <person name="Lei M."/>
            <person name="Yu H."/>
            <person name="Li Y."/>
            <person name="Xu H."/>
            <person name="Wei S."/>
            <person name="He X."/>
            <person name="Fang L."/>
            <person name="Zhang Z."/>
            <person name="Zhang Y."/>
            <person name="Huang X."/>
            <person name="Su Z."/>
            <person name="Tong W."/>
            <person name="Li J."/>
            <person name="Tong Z."/>
            <person name="Li S."/>
            <person name="Ye J."/>
            <person name="Wang L."/>
            <person name="Fang L."/>
            <person name="Lei T."/>
            <person name="Chen C."/>
            <person name="Chen H."/>
            <person name="Xu Z."/>
            <person name="Li H."/>
            <person name="Huang H."/>
            <person name="Zhang F."/>
            <person name="Xu H."/>
            <person name="Li N."/>
            <person name="Zhao C."/>
            <person name="Li S."/>
            <person name="Dong L."/>
            <person name="Huang Y."/>
            <person name="Li L."/>
            <person name="Xi Y."/>
            <person name="Qi Q."/>
            <person name="Li W."/>
            <person name="Zhang B."/>
            <person name="Hu W."/>
            <person name="Zhang Y."/>
            <person name="Tian X."/>
            <person name="Jiao Y."/>
            <person name="Liang X."/>
            <person name="Jin J."/>
            <person name="Gao L."/>
            <person name="Zheng W."/>
            <person name="Hao B."/>
            <person name="Liu S."/>
            <person name="Wang W."/>
            <person name="Yuan L."/>
            <person name="Cao M."/>
            <person name="McDermott J."/>
            <person name="Samudrala R."/>
            <person name="Wang J."/>
            <person name="Wong G.K."/>
            <person name="Yang H."/>
        </authorList>
    </citation>
    <scope>NUCLEOTIDE SEQUENCE [LARGE SCALE GENOMIC DNA]</scope>
</reference>
<protein>
    <recommendedName>
        <fullName evidence="2">Reverse transcriptase zinc-binding domain-containing protein</fullName>
    </recommendedName>
</protein>
<dbReference type="Proteomes" id="UP000007752">
    <property type="component" value="Chromosome 1"/>
</dbReference>
<accession>A2ZWT3</accession>
<evidence type="ECO:0008006" key="2">
    <source>
        <dbReference type="Google" id="ProtNLM"/>
    </source>
</evidence>
<dbReference type="EMBL" id="CM000138">
    <property type="protein sequence ID" value="EAZ13180.1"/>
    <property type="molecule type" value="Genomic_DNA"/>
</dbReference>
<reference evidence="1" key="2">
    <citation type="submission" date="2008-12" db="EMBL/GenBank/DDBJ databases">
        <title>Improved gene annotation of the rice (Oryza sativa) genomes.</title>
        <authorList>
            <person name="Wang J."/>
            <person name="Li R."/>
            <person name="Fan W."/>
            <person name="Huang Q."/>
            <person name="Zhang J."/>
            <person name="Zhou Y."/>
            <person name="Hu Y."/>
            <person name="Zi S."/>
            <person name="Li J."/>
            <person name="Ni P."/>
            <person name="Zheng H."/>
            <person name="Zhang Y."/>
            <person name="Zhao M."/>
            <person name="Hao Q."/>
            <person name="McDermott J."/>
            <person name="Samudrala R."/>
            <person name="Kristiansen K."/>
            <person name="Wong G.K.-S."/>
        </authorList>
    </citation>
    <scope>NUCLEOTIDE SEQUENCE</scope>
</reference>
<dbReference type="PANTHER" id="PTHR36617">
    <property type="entry name" value="PROTEIN, PUTATIVE-RELATED"/>
    <property type="match status" value="1"/>
</dbReference>
<organism evidence="1">
    <name type="scientific">Oryza sativa subsp. japonica</name>
    <name type="common">Rice</name>
    <dbReference type="NCBI Taxonomy" id="39947"/>
    <lineage>
        <taxon>Eukaryota</taxon>
        <taxon>Viridiplantae</taxon>
        <taxon>Streptophyta</taxon>
        <taxon>Embryophyta</taxon>
        <taxon>Tracheophyta</taxon>
        <taxon>Spermatophyta</taxon>
        <taxon>Magnoliopsida</taxon>
        <taxon>Liliopsida</taxon>
        <taxon>Poales</taxon>
        <taxon>Poaceae</taxon>
        <taxon>BOP clade</taxon>
        <taxon>Oryzoideae</taxon>
        <taxon>Oryzeae</taxon>
        <taxon>Oryzinae</taxon>
        <taxon>Oryza</taxon>
        <taxon>Oryza sativa</taxon>
    </lineage>
</organism>
<sequence>MGLLKCKGWLSRLVTKEVHSGRDVSFWKDVWCDNVPLKVKFPDLFEISHDQNATVKDTVVGREWSLEFRRNLDEQRVREVRELVELIGEAQLGTENDKVAYKALSFSQKWSVLLREEERVILGGWHEAGLGKLVQLKPQHLPSSI</sequence>
<evidence type="ECO:0000313" key="1">
    <source>
        <dbReference type="EMBL" id="EAZ13180.1"/>
    </source>
</evidence>
<dbReference type="PANTHER" id="PTHR36617:SF5">
    <property type="entry name" value="OS05G0421675 PROTEIN"/>
    <property type="match status" value="1"/>
</dbReference>
<gene>
    <name evidence="1" type="ORF">OsJ_03099</name>
</gene>
<proteinExistence type="predicted"/>
<dbReference type="AlphaFoldDB" id="A2ZWT3"/>
<name>A2ZWT3_ORYSJ</name>